<sequence>MFQYLKCGYKEDGDPLFTRNHMEKTRGNGYKLLLGRFRLDTRGKFFTMRTISHWNNLPRETNILSSSFFVIRRTKNLPTLDIAETLTYSYCPAPRFHLQSSSSQLSVLTAPRHQANGGLKILKSGRQQKVSHLINTVKEVTKGWRLNHFPGQPAPMLDNPFSEEIFPNSQSKPFLMQLKAISSHLTTYYLGKENNAHLTTTSFQVAVESNKVSPQPPVLQTKQPQFPQPFLTRLLLQTLHQLRCPSLDTLQHLNVPLVVGGPKLNTVFEVRPHQCREQGHDHFSSPAGHAIFDTSQDAIGFLGHLGTLLAHIHPAVNQHPKRTVVV</sequence>
<evidence type="ECO:0000313" key="2">
    <source>
        <dbReference type="Proteomes" id="UP001333110"/>
    </source>
</evidence>
<protein>
    <submittedName>
        <fullName evidence="1">Uncharacterized protein</fullName>
    </submittedName>
</protein>
<comment type="caution">
    <text evidence="1">The sequence shown here is derived from an EMBL/GenBank/DDBJ whole genome shotgun (WGS) entry which is preliminary data.</text>
</comment>
<proteinExistence type="predicted"/>
<dbReference type="Proteomes" id="UP001333110">
    <property type="component" value="Unassembled WGS sequence"/>
</dbReference>
<dbReference type="AlphaFoldDB" id="A0AAN7NVP9"/>
<reference evidence="1 2" key="1">
    <citation type="journal article" date="2023" name="J. Hered.">
        <title>Chromosome-level genome of the wood stork (Mycteria americana) provides insight into avian chromosome evolution.</title>
        <authorList>
            <person name="Flamio R. Jr."/>
            <person name="Ramstad K.M."/>
        </authorList>
    </citation>
    <scope>NUCLEOTIDE SEQUENCE [LARGE SCALE GENOMIC DNA]</scope>
    <source>
        <strain evidence="1">JAX WOST 10</strain>
    </source>
</reference>
<name>A0AAN7NVP9_MYCAM</name>
<evidence type="ECO:0000313" key="1">
    <source>
        <dbReference type="EMBL" id="KAK4822835.1"/>
    </source>
</evidence>
<gene>
    <name evidence="1" type="ORF">QYF61_020129</name>
</gene>
<dbReference type="EMBL" id="JAUNZN010000004">
    <property type="protein sequence ID" value="KAK4822835.1"/>
    <property type="molecule type" value="Genomic_DNA"/>
</dbReference>
<organism evidence="1 2">
    <name type="scientific">Mycteria americana</name>
    <name type="common">Wood stork</name>
    <dbReference type="NCBI Taxonomy" id="33587"/>
    <lineage>
        <taxon>Eukaryota</taxon>
        <taxon>Metazoa</taxon>
        <taxon>Chordata</taxon>
        <taxon>Craniata</taxon>
        <taxon>Vertebrata</taxon>
        <taxon>Euteleostomi</taxon>
        <taxon>Archelosauria</taxon>
        <taxon>Archosauria</taxon>
        <taxon>Dinosauria</taxon>
        <taxon>Saurischia</taxon>
        <taxon>Theropoda</taxon>
        <taxon>Coelurosauria</taxon>
        <taxon>Aves</taxon>
        <taxon>Neognathae</taxon>
        <taxon>Neoaves</taxon>
        <taxon>Aequornithes</taxon>
        <taxon>Ciconiiformes</taxon>
        <taxon>Ciconiidae</taxon>
        <taxon>Mycteria</taxon>
    </lineage>
</organism>
<accession>A0AAN7NVP9</accession>
<keyword evidence="2" id="KW-1185">Reference proteome</keyword>